<gene>
    <name evidence="9" type="ORF">C0197_01935</name>
</gene>
<feature type="transmembrane region" description="Helical" evidence="7">
    <location>
        <begin position="247"/>
        <end position="272"/>
    </location>
</feature>
<feature type="transmembrane region" description="Helical" evidence="7">
    <location>
        <begin position="102"/>
        <end position="122"/>
    </location>
</feature>
<protein>
    <submittedName>
        <fullName evidence="9">Diguanylate cyclase</fullName>
    </submittedName>
</protein>
<dbReference type="Gene3D" id="1.10.3720.10">
    <property type="entry name" value="MetI-like"/>
    <property type="match status" value="1"/>
</dbReference>
<dbReference type="InterPro" id="IPR035906">
    <property type="entry name" value="MetI-like_sf"/>
</dbReference>
<evidence type="ECO:0000313" key="9">
    <source>
        <dbReference type="EMBL" id="PMP63757.1"/>
    </source>
</evidence>
<evidence type="ECO:0000256" key="4">
    <source>
        <dbReference type="ARBA" id="ARBA00022692"/>
    </source>
</evidence>
<evidence type="ECO:0000256" key="5">
    <source>
        <dbReference type="ARBA" id="ARBA00022989"/>
    </source>
</evidence>
<evidence type="ECO:0000313" key="10">
    <source>
        <dbReference type="Proteomes" id="UP000235731"/>
    </source>
</evidence>
<dbReference type="InterPro" id="IPR000515">
    <property type="entry name" value="MetI-like"/>
</dbReference>
<proteinExistence type="inferred from homology"/>
<dbReference type="InterPro" id="IPR045621">
    <property type="entry name" value="BPD_transp_1_N"/>
</dbReference>
<dbReference type="PANTHER" id="PTHR30465">
    <property type="entry name" value="INNER MEMBRANE ABC TRANSPORTER"/>
    <property type="match status" value="1"/>
</dbReference>
<feature type="transmembrane region" description="Helical" evidence="7">
    <location>
        <begin position="292"/>
        <end position="318"/>
    </location>
</feature>
<dbReference type="AlphaFoldDB" id="A0A2N7PKL2"/>
<organism evidence="9 10">
    <name type="scientific">Caldimicrobium thiodismutans</name>
    <dbReference type="NCBI Taxonomy" id="1653476"/>
    <lineage>
        <taxon>Bacteria</taxon>
        <taxon>Pseudomonadati</taxon>
        <taxon>Thermodesulfobacteriota</taxon>
        <taxon>Thermodesulfobacteria</taxon>
        <taxon>Thermodesulfobacteriales</taxon>
        <taxon>Thermodesulfobacteriaceae</taxon>
        <taxon>Caldimicrobium</taxon>
    </lineage>
</organism>
<evidence type="ECO:0000256" key="7">
    <source>
        <dbReference type="RuleBase" id="RU363032"/>
    </source>
</evidence>
<keyword evidence="3" id="KW-1003">Cell membrane</keyword>
<dbReference type="SUPFAM" id="SSF161098">
    <property type="entry name" value="MetI-like"/>
    <property type="match status" value="1"/>
</dbReference>
<dbReference type="Pfam" id="PF00528">
    <property type="entry name" value="BPD_transp_1"/>
    <property type="match status" value="1"/>
</dbReference>
<keyword evidence="6 7" id="KW-0472">Membrane</keyword>
<keyword evidence="2 7" id="KW-0813">Transport</keyword>
<comment type="similarity">
    <text evidence="7">Belongs to the binding-protein-dependent transport system permease family.</text>
</comment>
<dbReference type="Proteomes" id="UP000235731">
    <property type="component" value="Unassembled WGS sequence"/>
</dbReference>
<comment type="caution">
    <text evidence="9">The sequence shown here is derived from an EMBL/GenBank/DDBJ whole genome shotgun (WGS) entry which is preliminary data.</text>
</comment>
<name>A0A2N7PKL2_9BACT</name>
<keyword evidence="5 7" id="KW-1133">Transmembrane helix</keyword>
<dbReference type="GO" id="GO:0005886">
    <property type="term" value="C:plasma membrane"/>
    <property type="evidence" value="ECO:0007669"/>
    <property type="project" value="UniProtKB-SubCell"/>
</dbReference>
<reference evidence="9 10" key="1">
    <citation type="submission" date="2018-01" db="EMBL/GenBank/DDBJ databases">
        <title>Metagenomic assembled genomes from two thermal pools in the Uzon Caldera, Kamchatka, Russia.</title>
        <authorList>
            <person name="Wilkins L."/>
            <person name="Ettinger C."/>
        </authorList>
    </citation>
    <scope>NUCLEOTIDE SEQUENCE [LARGE SCALE GENOMIC DNA]</scope>
    <source>
        <strain evidence="9">ZAV-15</strain>
    </source>
</reference>
<evidence type="ECO:0000256" key="3">
    <source>
        <dbReference type="ARBA" id="ARBA00022475"/>
    </source>
</evidence>
<evidence type="ECO:0000256" key="1">
    <source>
        <dbReference type="ARBA" id="ARBA00004651"/>
    </source>
</evidence>
<feature type="transmembrane region" description="Helical" evidence="7">
    <location>
        <begin position="134"/>
        <end position="158"/>
    </location>
</feature>
<comment type="subcellular location">
    <subcellularLocation>
        <location evidence="1 7">Cell membrane</location>
        <topology evidence="1 7">Multi-pass membrane protein</topology>
    </subcellularLocation>
</comment>
<evidence type="ECO:0000256" key="2">
    <source>
        <dbReference type="ARBA" id="ARBA00022448"/>
    </source>
</evidence>
<accession>A0A2N7PKL2</accession>
<dbReference type="GO" id="GO:0055085">
    <property type="term" value="P:transmembrane transport"/>
    <property type="evidence" value="ECO:0007669"/>
    <property type="project" value="InterPro"/>
</dbReference>
<dbReference type="EMBL" id="PNIE01000028">
    <property type="protein sequence ID" value="PMP63757.1"/>
    <property type="molecule type" value="Genomic_DNA"/>
</dbReference>
<evidence type="ECO:0000259" key="8">
    <source>
        <dbReference type="PROSITE" id="PS50928"/>
    </source>
</evidence>
<dbReference type="CDD" id="cd06261">
    <property type="entry name" value="TM_PBP2"/>
    <property type="match status" value="1"/>
</dbReference>
<dbReference type="Pfam" id="PF19300">
    <property type="entry name" value="BPD_transp_1_N"/>
    <property type="match status" value="1"/>
</dbReference>
<dbReference type="PANTHER" id="PTHR30465:SF0">
    <property type="entry name" value="OLIGOPEPTIDE TRANSPORT SYSTEM PERMEASE PROTEIN APPB"/>
    <property type="match status" value="1"/>
</dbReference>
<feature type="transmembrane region" description="Helical" evidence="7">
    <location>
        <begin position="188"/>
        <end position="211"/>
    </location>
</feature>
<feature type="transmembrane region" description="Helical" evidence="7">
    <location>
        <begin position="9"/>
        <end position="30"/>
    </location>
</feature>
<dbReference type="PROSITE" id="PS50928">
    <property type="entry name" value="ABC_TM1"/>
    <property type="match status" value="1"/>
</dbReference>
<sequence length="328" mass="37062">MLTYLIKRFLILLVTLWGVTVISFGILHLAPGGPLTPLTEFNPKITPEYREKLIKMYGLDKPLHLQYLNWLKGIIKLDFGRSFSLDQRPVWDKIKERLPVTLLINTLALILILLISIPLGVLSAVKSGTRFDQIFTFLTFFGYAMPSFWLALLLMLIFGVKLQWLPISGLHSIVGYEKMSLFEKILDWTKHLLCPLFVATFGGIAGFSRYLRNSMLEVLKADYITYARAKGLPERVILYKHAMRNALLPMITLLGLSLPGLIGGSVIFETIFGIPGLGQLMWQAVMSRDYPVIMANLLLVSFLTLLGNFLADIGYALADPRIRLSEKK</sequence>
<feature type="domain" description="ABC transmembrane type-1" evidence="8">
    <location>
        <begin position="98"/>
        <end position="311"/>
    </location>
</feature>
<keyword evidence="4 7" id="KW-0812">Transmembrane</keyword>
<evidence type="ECO:0000256" key="6">
    <source>
        <dbReference type="ARBA" id="ARBA00023136"/>
    </source>
</evidence>